<dbReference type="CDD" id="cd07989">
    <property type="entry name" value="LPLAT_AGPAT-like"/>
    <property type="match status" value="1"/>
</dbReference>
<dbReference type="PANTHER" id="PTHR10434">
    <property type="entry name" value="1-ACYL-SN-GLYCEROL-3-PHOSPHATE ACYLTRANSFERASE"/>
    <property type="match status" value="1"/>
</dbReference>
<comment type="pathway">
    <text evidence="1">Lipid metabolism.</text>
</comment>
<dbReference type="SUPFAM" id="SSF69593">
    <property type="entry name" value="Glycerol-3-phosphate (1)-acyltransferase"/>
    <property type="match status" value="1"/>
</dbReference>
<keyword evidence="5 7" id="KW-0012">Acyltransferase</keyword>
<dbReference type="PANTHER" id="PTHR10434:SF64">
    <property type="entry name" value="1-ACYL-SN-GLYCEROL-3-PHOSPHATE ACYLTRANSFERASE-RELATED"/>
    <property type="match status" value="1"/>
</dbReference>
<keyword evidence="2" id="KW-0444">Lipid biosynthesis</keyword>
<dbReference type="GO" id="GO:0006654">
    <property type="term" value="P:phosphatidic acid biosynthetic process"/>
    <property type="evidence" value="ECO:0007669"/>
    <property type="project" value="TreeGrafter"/>
</dbReference>
<proteinExistence type="predicted"/>
<evidence type="ECO:0000259" key="6">
    <source>
        <dbReference type="SMART" id="SM00563"/>
    </source>
</evidence>
<keyword evidence="4" id="KW-0443">Lipid metabolism</keyword>
<evidence type="ECO:0000313" key="7">
    <source>
        <dbReference type="EMBL" id="GBG15464.1"/>
    </source>
</evidence>
<gene>
    <name evidence="7" type="primary">plsC</name>
    <name evidence="7" type="ORF">NMK_3071</name>
</gene>
<name>A0A2R5FH96_9PROT</name>
<dbReference type="EMBL" id="BDOQ01000019">
    <property type="protein sequence ID" value="GBG15464.1"/>
    <property type="molecule type" value="Genomic_DNA"/>
</dbReference>
<evidence type="ECO:0000256" key="2">
    <source>
        <dbReference type="ARBA" id="ARBA00022516"/>
    </source>
</evidence>
<dbReference type="SMART" id="SM00563">
    <property type="entry name" value="PlsC"/>
    <property type="match status" value="1"/>
</dbReference>
<dbReference type="RefSeq" id="WP_109016623.1">
    <property type="nucleotide sequence ID" value="NZ_BDOQ01000019.1"/>
</dbReference>
<dbReference type="EC" id="2.3.1.51" evidence="7"/>
<sequence length="250" mass="27353">MAHLFLGMAIAATLLPRLSPDRRRRLIRWWSGRVLRILNVRLQIKGERPTENLSGVLFVSNHISWLDIWLINAVQPVRFISKSEVRTWPLVGWLAEKVGTLFIERARRRDTSRISNAGTSALQQGDCLCVFPEGTTTDGTCMRPFKSSLLQSAVDSGTAVWPMVVAYPGKNGCPDTGIAYADDISMTQSMREILGRRSIDAVLEFLPPLPSQGLSRRQLSAQAEKVISSAACLGVRAAPGTASGLPAAGR</sequence>
<comment type="caution">
    <text evidence="7">The sequence shown here is derived from an EMBL/GenBank/DDBJ whole genome shotgun (WGS) entry which is preliminary data.</text>
</comment>
<keyword evidence="3 7" id="KW-0808">Transferase</keyword>
<evidence type="ECO:0000256" key="4">
    <source>
        <dbReference type="ARBA" id="ARBA00023098"/>
    </source>
</evidence>
<feature type="domain" description="Phospholipid/glycerol acyltransferase" evidence="6">
    <location>
        <begin position="56"/>
        <end position="168"/>
    </location>
</feature>
<dbReference type="GO" id="GO:0003841">
    <property type="term" value="F:1-acylglycerol-3-phosphate O-acyltransferase activity"/>
    <property type="evidence" value="ECO:0007669"/>
    <property type="project" value="UniProtKB-EC"/>
</dbReference>
<reference evidence="7 8" key="1">
    <citation type="journal article" date="2018" name="Environ. Microbiol.">
        <title>Isolation and genomic characterization of Novimethylophilus kurashikiensis gen. nov. sp. nov., a new lanthanide-dependent methylotrophic species of Methylophilaceae.</title>
        <authorList>
            <person name="Lv H."/>
            <person name="Sahin N."/>
            <person name="Tani A."/>
        </authorList>
    </citation>
    <scope>NUCLEOTIDE SEQUENCE [LARGE SCALE GENOMIC DNA]</scope>
    <source>
        <strain evidence="7 8">La2-4</strain>
    </source>
</reference>
<accession>A0A2R5FH96</accession>
<protein>
    <submittedName>
        <fullName evidence="7">1-acyl-sn-glycerol-3-phosphate acyltransferase</fullName>
        <ecNumber evidence="7">2.3.1.51</ecNumber>
    </submittedName>
</protein>
<dbReference type="InterPro" id="IPR002123">
    <property type="entry name" value="Plipid/glycerol_acylTrfase"/>
</dbReference>
<dbReference type="AlphaFoldDB" id="A0A2R5FH96"/>
<organism evidence="7 8">
    <name type="scientific">Novimethylophilus kurashikiensis</name>
    <dbReference type="NCBI Taxonomy" id="1825523"/>
    <lineage>
        <taxon>Bacteria</taxon>
        <taxon>Pseudomonadati</taxon>
        <taxon>Pseudomonadota</taxon>
        <taxon>Betaproteobacteria</taxon>
        <taxon>Nitrosomonadales</taxon>
        <taxon>Methylophilaceae</taxon>
        <taxon>Novimethylophilus</taxon>
    </lineage>
</organism>
<evidence type="ECO:0000256" key="3">
    <source>
        <dbReference type="ARBA" id="ARBA00022679"/>
    </source>
</evidence>
<evidence type="ECO:0000256" key="5">
    <source>
        <dbReference type="ARBA" id="ARBA00023315"/>
    </source>
</evidence>
<dbReference type="OrthoDB" id="9806880at2"/>
<dbReference type="Proteomes" id="UP000245081">
    <property type="component" value="Unassembled WGS sequence"/>
</dbReference>
<evidence type="ECO:0000313" key="8">
    <source>
        <dbReference type="Proteomes" id="UP000245081"/>
    </source>
</evidence>
<evidence type="ECO:0000256" key="1">
    <source>
        <dbReference type="ARBA" id="ARBA00005189"/>
    </source>
</evidence>
<keyword evidence="8" id="KW-1185">Reference proteome</keyword>
<dbReference type="Pfam" id="PF01553">
    <property type="entry name" value="Acyltransferase"/>
    <property type="match status" value="1"/>
</dbReference>